<proteinExistence type="predicted"/>
<dbReference type="AlphaFoldDB" id="A0A8I0PET5"/>
<organism evidence="1 2">
    <name type="scientific">Streptomyces stelliscabiei</name>
    <dbReference type="NCBI Taxonomy" id="146820"/>
    <lineage>
        <taxon>Bacteria</taxon>
        <taxon>Bacillati</taxon>
        <taxon>Actinomycetota</taxon>
        <taxon>Actinomycetes</taxon>
        <taxon>Kitasatosporales</taxon>
        <taxon>Streptomycetaceae</taxon>
        <taxon>Streptomyces</taxon>
    </lineage>
</organism>
<dbReference type="EMBL" id="JADBGF010000001">
    <property type="protein sequence ID" value="MBE1602822.1"/>
    <property type="molecule type" value="Genomic_DNA"/>
</dbReference>
<reference evidence="1 2" key="1">
    <citation type="submission" date="2020-10" db="EMBL/GenBank/DDBJ databases">
        <title>Sequencing the genomes of 1000 actinobacteria strains.</title>
        <authorList>
            <person name="Klenk H.-P."/>
        </authorList>
    </citation>
    <scope>NUCLEOTIDE SEQUENCE [LARGE SCALE GENOMIC DNA]</scope>
    <source>
        <strain evidence="1 2">DSM 41803</strain>
    </source>
</reference>
<gene>
    <name evidence="1" type="ORF">H4687_008951</name>
</gene>
<dbReference type="Proteomes" id="UP000629287">
    <property type="component" value="Unassembled WGS sequence"/>
</dbReference>
<dbReference type="GeneID" id="86833918"/>
<name>A0A8I0PET5_9ACTN</name>
<sequence>MTATRPVALVTGASPGISVLHRIVATRTFDRSGRKLSRMPG</sequence>
<comment type="caution">
    <text evidence="1">The sequence shown here is derived from an EMBL/GenBank/DDBJ whole genome shotgun (WGS) entry which is preliminary data.</text>
</comment>
<evidence type="ECO:0000313" key="1">
    <source>
        <dbReference type="EMBL" id="MBE1602822.1"/>
    </source>
</evidence>
<dbReference type="RefSeq" id="WP_257034248.1">
    <property type="nucleotide sequence ID" value="NZ_JADBGF010000001.1"/>
</dbReference>
<keyword evidence="2" id="KW-1185">Reference proteome</keyword>
<evidence type="ECO:0000313" key="2">
    <source>
        <dbReference type="Proteomes" id="UP000629287"/>
    </source>
</evidence>
<protein>
    <submittedName>
        <fullName evidence="1">Uncharacterized protein</fullName>
    </submittedName>
</protein>
<accession>A0A8I0PET5</accession>